<reference evidence="1" key="1">
    <citation type="submission" date="2022-04" db="EMBL/GenBank/DDBJ databases">
        <title>Genome of the entomopathogenic fungus Entomophthora muscae.</title>
        <authorList>
            <person name="Elya C."/>
            <person name="Lovett B.R."/>
            <person name="Lee E."/>
            <person name="Macias A.M."/>
            <person name="Hajek A.E."/>
            <person name="De Bivort B.L."/>
            <person name="Kasson M.T."/>
            <person name="De Fine Licht H.H."/>
            <person name="Stajich J.E."/>
        </authorList>
    </citation>
    <scope>NUCLEOTIDE SEQUENCE</scope>
    <source>
        <strain evidence="1">Berkeley</strain>
    </source>
</reference>
<dbReference type="EMBL" id="QTSX02005003">
    <property type="protein sequence ID" value="KAJ9062495.1"/>
    <property type="molecule type" value="Genomic_DNA"/>
</dbReference>
<proteinExistence type="predicted"/>
<organism evidence="1 2">
    <name type="scientific">Entomophthora muscae</name>
    <dbReference type="NCBI Taxonomy" id="34485"/>
    <lineage>
        <taxon>Eukaryota</taxon>
        <taxon>Fungi</taxon>
        <taxon>Fungi incertae sedis</taxon>
        <taxon>Zoopagomycota</taxon>
        <taxon>Entomophthoromycotina</taxon>
        <taxon>Entomophthoromycetes</taxon>
        <taxon>Entomophthorales</taxon>
        <taxon>Entomophthoraceae</taxon>
        <taxon>Entomophthora</taxon>
    </lineage>
</organism>
<accession>A0ACC2SJQ2</accession>
<sequence length="148" mass="16822">MSTSADGTSDADLAAELLRLSKLGFLPLHKCVISRLISLSPDQFEIISGTYYTRWKEGKPEERQEIEKLGLLDFLEKELLLPSPLASKLAGSEHKRPDSRSVAKFLKDFWNPFLDNRDSDVEELIFQQFRIPIHRYSQVANAIGKSSQ</sequence>
<evidence type="ECO:0000313" key="1">
    <source>
        <dbReference type="EMBL" id="KAJ9062495.1"/>
    </source>
</evidence>
<keyword evidence="2" id="KW-1185">Reference proteome</keyword>
<comment type="caution">
    <text evidence="1">The sequence shown here is derived from an EMBL/GenBank/DDBJ whole genome shotgun (WGS) entry which is preliminary data.</text>
</comment>
<evidence type="ECO:0000313" key="2">
    <source>
        <dbReference type="Proteomes" id="UP001165960"/>
    </source>
</evidence>
<name>A0ACC2SJQ2_9FUNG</name>
<protein>
    <submittedName>
        <fullName evidence="1">Uncharacterized protein</fullName>
    </submittedName>
</protein>
<dbReference type="Proteomes" id="UP001165960">
    <property type="component" value="Unassembled WGS sequence"/>
</dbReference>
<gene>
    <name evidence="1" type="ORF">DSO57_1010067</name>
</gene>